<dbReference type="Proteomes" id="UP000663852">
    <property type="component" value="Unassembled WGS sequence"/>
</dbReference>
<dbReference type="EMBL" id="CAJNOR010003773">
    <property type="protein sequence ID" value="CAF1446312.1"/>
    <property type="molecule type" value="Genomic_DNA"/>
</dbReference>
<feature type="region of interest" description="Disordered" evidence="1">
    <location>
        <begin position="35"/>
        <end position="87"/>
    </location>
</feature>
<proteinExistence type="predicted"/>
<evidence type="ECO:0000256" key="1">
    <source>
        <dbReference type="SAM" id="MobiDB-lite"/>
    </source>
</evidence>
<keyword evidence="4" id="KW-1185">Reference proteome</keyword>
<name>A0A815S3W3_ADIRI</name>
<evidence type="ECO:0000313" key="4">
    <source>
        <dbReference type="Proteomes" id="UP000663828"/>
    </source>
</evidence>
<dbReference type="OrthoDB" id="10065709at2759"/>
<evidence type="ECO:0000313" key="3">
    <source>
        <dbReference type="EMBL" id="CAF1486644.1"/>
    </source>
</evidence>
<dbReference type="EMBL" id="CAJNOJ010000568">
    <property type="protein sequence ID" value="CAF1486644.1"/>
    <property type="molecule type" value="Genomic_DNA"/>
</dbReference>
<dbReference type="AlphaFoldDB" id="A0A815S3W3"/>
<protein>
    <submittedName>
        <fullName evidence="3">Uncharacterized protein</fullName>
    </submittedName>
</protein>
<accession>A0A815S3W3</accession>
<dbReference type="Proteomes" id="UP000663828">
    <property type="component" value="Unassembled WGS sequence"/>
</dbReference>
<feature type="compositionally biased region" description="Low complexity" evidence="1">
    <location>
        <begin position="62"/>
        <end position="73"/>
    </location>
</feature>
<gene>
    <name evidence="3" type="ORF">EDS130_LOCUS41759</name>
    <name evidence="2" type="ORF">XAT740_LOCUS36610</name>
</gene>
<organism evidence="3 5">
    <name type="scientific">Adineta ricciae</name>
    <name type="common">Rotifer</name>
    <dbReference type="NCBI Taxonomy" id="249248"/>
    <lineage>
        <taxon>Eukaryota</taxon>
        <taxon>Metazoa</taxon>
        <taxon>Spiralia</taxon>
        <taxon>Gnathifera</taxon>
        <taxon>Rotifera</taxon>
        <taxon>Eurotatoria</taxon>
        <taxon>Bdelloidea</taxon>
        <taxon>Adinetida</taxon>
        <taxon>Adinetidae</taxon>
        <taxon>Adineta</taxon>
    </lineage>
</organism>
<comment type="caution">
    <text evidence="3">The sequence shown here is derived from an EMBL/GenBank/DDBJ whole genome shotgun (WGS) entry which is preliminary data.</text>
</comment>
<reference evidence="3" key="1">
    <citation type="submission" date="2021-02" db="EMBL/GenBank/DDBJ databases">
        <authorList>
            <person name="Nowell W R."/>
        </authorList>
    </citation>
    <scope>NUCLEOTIDE SEQUENCE</scope>
</reference>
<sequence length="125" mass="14148">MFDQELRSDSDFWKLVKEKEIIDKEDLPVPIPYLSDNINNDSEDNDDLINADVAASSSINHSPTEPASSASSEETSETRHDRIRRVATRNYSNFADKKMKRFQNSTASEVENFSSNDCVGVKIQC</sequence>
<evidence type="ECO:0000313" key="2">
    <source>
        <dbReference type="EMBL" id="CAF1446312.1"/>
    </source>
</evidence>
<evidence type="ECO:0000313" key="5">
    <source>
        <dbReference type="Proteomes" id="UP000663852"/>
    </source>
</evidence>